<dbReference type="Proteomes" id="UP000001556">
    <property type="component" value="Chromosome"/>
</dbReference>
<feature type="transmembrane region" description="Helical" evidence="1">
    <location>
        <begin position="237"/>
        <end position="255"/>
    </location>
</feature>
<keyword evidence="3" id="KW-1185">Reference proteome</keyword>
<evidence type="ECO:0000313" key="3">
    <source>
        <dbReference type="Proteomes" id="UP000001556"/>
    </source>
</evidence>
<proteinExistence type="predicted"/>
<dbReference type="PANTHER" id="PTHR35007">
    <property type="entry name" value="INTEGRAL MEMBRANE PROTEIN-RELATED"/>
    <property type="match status" value="1"/>
</dbReference>
<keyword evidence="1" id="KW-0812">Transmembrane</keyword>
<evidence type="ECO:0008006" key="4">
    <source>
        <dbReference type="Google" id="ProtNLM"/>
    </source>
</evidence>
<dbReference type="OrthoDB" id="1808399at2"/>
<organism evidence="2 3">
    <name type="scientific">Desulforamulus reducens (strain ATCC BAA-1160 / DSM 100696 / MI-1)</name>
    <name type="common">Desulfotomaculum reducens</name>
    <dbReference type="NCBI Taxonomy" id="349161"/>
    <lineage>
        <taxon>Bacteria</taxon>
        <taxon>Bacillati</taxon>
        <taxon>Bacillota</taxon>
        <taxon>Clostridia</taxon>
        <taxon>Eubacteriales</taxon>
        <taxon>Peptococcaceae</taxon>
        <taxon>Desulforamulus</taxon>
    </lineage>
</organism>
<dbReference type="RefSeq" id="WP_011877309.1">
    <property type="nucleotide sequence ID" value="NC_009253.1"/>
</dbReference>
<protein>
    <recommendedName>
        <fullName evidence="4">Type II secretion system protein GspF domain-containing protein</fullName>
    </recommendedName>
</protein>
<dbReference type="eggNOG" id="COG4965">
    <property type="taxonomic scope" value="Bacteria"/>
</dbReference>
<dbReference type="STRING" id="349161.Dred_0945"/>
<dbReference type="KEGG" id="drm:Dred_0945"/>
<keyword evidence="1" id="KW-0472">Membrane</keyword>
<reference evidence="2 3" key="1">
    <citation type="submission" date="2007-03" db="EMBL/GenBank/DDBJ databases">
        <title>Complete sequence of Desulfotomaculum reducens MI-1.</title>
        <authorList>
            <consortium name="US DOE Joint Genome Institute"/>
            <person name="Copeland A."/>
            <person name="Lucas S."/>
            <person name="Lapidus A."/>
            <person name="Barry K."/>
            <person name="Detter J.C."/>
            <person name="Glavina del Rio T."/>
            <person name="Hammon N."/>
            <person name="Israni S."/>
            <person name="Dalin E."/>
            <person name="Tice H."/>
            <person name="Pitluck S."/>
            <person name="Sims D."/>
            <person name="Brettin T."/>
            <person name="Bruce D."/>
            <person name="Han C."/>
            <person name="Tapia R."/>
            <person name="Schmutz J."/>
            <person name="Larimer F."/>
            <person name="Land M."/>
            <person name="Hauser L."/>
            <person name="Kyrpides N."/>
            <person name="Kim E."/>
            <person name="Tebo B.M."/>
            <person name="Richardson P."/>
        </authorList>
    </citation>
    <scope>NUCLEOTIDE SEQUENCE [LARGE SCALE GENOMIC DNA]</scope>
    <source>
        <strain evidence="2 3">MI-1</strain>
    </source>
</reference>
<evidence type="ECO:0000313" key="2">
    <source>
        <dbReference type="EMBL" id="ABO49480.1"/>
    </source>
</evidence>
<gene>
    <name evidence="2" type="ordered locus">Dred_0945</name>
</gene>
<dbReference type="PANTHER" id="PTHR35007:SF2">
    <property type="entry name" value="PILUS ASSEMBLE PROTEIN"/>
    <property type="match status" value="1"/>
</dbReference>
<sequence>MLKILLLISLFFLFYSWTVGKYPEIKTIKQFLIRIGLPLIISISFFVLFTMFFMTPLSGALMAVLGWHLPGWLREKNEYRKLKKHRDQAKNFITSAGGLYGAGLETPQVLKAIAQSFPEPFASEFQSISARRELDPTTSVPKMLMELADKYNLPEMKAEAAVIAAASTAGGPAAAARGSKRLGKALRLRDELIQERIQATYEPKIASIFVITIIGVGLLLDATAFREYFKDGGQLAMSFSCLIFVGLTLITRRALKVDDIE</sequence>
<evidence type="ECO:0000256" key="1">
    <source>
        <dbReference type="SAM" id="Phobius"/>
    </source>
</evidence>
<accession>A4J327</accession>
<name>A4J327_DESRM</name>
<keyword evidence="1" id="KW-1133">Transmembrane helix</keyword>
<feature type="transmembrane region" description="Helical" evidence="1">
    <location>
        <begin position="205"/>
        <end position="225"/>
    </location>
</feature>
<feature type="transmembrane region" description="Helical" evidence="1">
    <location>
        <begin position="31"/>
        <end position="53"/>
    </location>
</feature>
<dbReference type="EMBL" id="CP000612">
    <property type="protein sequence ID" value="ABO49480.1"/>
    <property type="molecule type" value="Genomic_DNA"/>
</dbReference>
<dbReference type="AlphaFoldDB" id="A4J327"/>
<dbReference type="HOGENOM" id="CLU_1064467_0_0_9"/>